<evidence type="ECO:0000313" key="8">
    <source>
        <dbReference type="RefSeq" id="XP_055882329.1"/>
    </source>
</evidence>
<evidence type="ECO:0000313" key="6">
    <source>
        <dbReference type="RefSeq" id="XP_055882327.1"/>
    </source>
</evidence>
<feature type="signal peptide" evidence="4">
    <location>
        <begin position="1"/>
        <end position="28"/>
    </location>
</feature>
<dbReference type="OrthoDB" id="10398237at2759"/>
<evidence type="ECO:0000313" key="9">
    <source>
        <dbReference type="RefSeq" id="XP_055882330.1"/>
    </source>
</evidence>
<sequence length="954" mass="108885">MNGFRLVCYITLICSWMMVSLCTTSASAMPSPCSLTFWNKSTSLGSVSLGGLDRRDYVEYYVTYINAFRDDVIFEESNTTRFQPMRWFNVQSNVKSLLQITYIYLFNIFKSVFHIHTEHVEINVTPQDCIYTIDFEILEELTRNLFLDVSGKLTNPHICSAHIDNNDGEGRITFKCCEGDSLTGRKCQVVNETFVWELGLHIISILASSLILLYVYFGVYSRSSIRTEEFTFHPNSVRNISIKRSDEFKSPKDEGNVHDQTSNIEIIKEADEIQSHANPIINFSKVTTDAAKDVIQFVRTLSLMKVTSNNQVLQDNQEQIKTLVEKMKLDHNTLLLEIIEKKNSLDISEISKLKEDYELVIKAFHIVEEAAEMLNNSTKEIQKSHETFTIVKIMEAIRATEASEQAHKDMVEALSDFKNKISNFKQEFMASEDEKREFKEEVLKETKLSALNVRKQFRMAIAKAGQTASFAKETVELLSDLKKGINIVKKNTVLENDTYKLLVFKEKCVDENNLAITFTRCVTEFLTGLKTSFCNKKLKKQKYIKCSCCCCPYRLYLGRILSVLLSSIVLVPLIFIALEYKNNEKADYKILCETYKNKGYTCPFNVQEIPRELTYTVFGVYALFSVLYLILPLNCLTMIVCHLPGCCSKSKQAASNTLKIVFNLLSQFSIYLTWGLSLYTVFYFILSVVVLSSSTKNKLDDLVLTFFPLAVIVYEYIQNVTNKYKVITEKIINLLRTVPEFKCLPSNHSGNEAVLLPGATTNVKARIKNYGCRRRLKVNRPLIFVQTDGHVLISKRLVAMIYNESPSCMFLELSAYLKALMFCILPALVYTSLLFVLITYLSIFTYSNDVAGYVVSAATYLQFVKYKAENFLRDLFIKGSTADPKFVENVRKQLNSFNESWIVSEESKDLQQTQDTNMTAGSLQASRTGNNTGRLEEQHTYTNAALQHDTTSAV</sequence>
<gene>
    <name evidence="6 7 8 9" type="primary">LOC106078079</name>
</gene>
<protein>
    <submittedName>
        <fullName evidence="6 7">Uncharacterized protein LOC106078079 isoform X1</fullName>
    </submittedName>
</protein>
<keyword evidence="3" id="KW-0472">Membrane</keyword>
<feature type="transmembrane region" description="Helical" evidence="3">
    <location>
        <begin position="668"/>
        <end position="690"/>
    </location>
</feature>
<dbReference type="RefSeq" id="XP_055882327.1">
    <property type="nucleotide sequence ID" value="XM_056026352.1"/>
</dbReference>
<feature type="transmembrane region" description="Helical" evidence="3">
    <location>
        <begin position="702"/>
        <end position="717"/>
    </location>
</feature>
<dbReference type="RefSeq" id="XP_055882329.1">
    <property type="nucleotide sequence ID" value="XM_056026354.1"/>
</dbReference>
<evidence type="ECO:0000313" key="7">
    <source>
        <dbReference type="RefSeq" id="XP_055882328.1"/>
    </source>
</evidence>
<evidence type="ECO:0000256" key="1">
    <source>
        <dbReference type="SAM" id="Coils"/>
    </source>
</evidence>
<keyword evidence="3" id="KW-0812">Transmembrane</keyword>
<feature type="transmembrane region" description="Helical" evidence="3">
    <location>
        <begin position="560"/>
        <end position="578"/>
    </location>
</feature>
<feature type="compositionally biased region" description="Polar residues" evidence="2">
    <location>
        <begin position="940"/>
        <end position="954"/>
    </location>
</feature>
<dbReference type="Proteomes" id="UP001165740">
    <property type="component" value="Chromosome 4"/>
</dbReference>
<dbReference type="AlphaFoldDB" id="A0A9W3A4S0"/>
<feature type="transmembrane region" description="Helical" evidence="3">
    <location>
        <begin position="620"/>
        <end position="647"/>
    </location>
</feature>
<evidence type="ECO:0000256" key="4">
    <source>
        <dbReference type="SAM" id="SignalP"/>
    </source>
</evidence>
<feature type="transmembrane region" description="Helical" evidence="3">
    <location>
        <begin position="194"/>
        <end position="217"/>
    </location>
</feature>
<keyword evidence="4" id="KW-0732">Signal</keyword>
<dbReference type="RefSeq" id="XP_055882330.1">
    <property type="nucleotide sequence ID" value="XM_056026355.1"/>
</dbReference>
<proteinExistence type="predicted"/>
<keyword evidence="5" id="KW-1185">Reference proteome</keyword>
<feature type="chain" id="PRO_5044702717" evidence="4">
    <location>
        <begin position="29"/>
        <end position="954"/>
    </location>
</feature>
<name>A0A9W3A4S0_BIOGL</name>
<feature type="coiled-coil region" evidence="1">
    <location>
        <begin position="414"/>
        <end position="441"/>
    </location>
</feature>
<keyword evidence="1" id="KW-0175">Coiled coil</keyword>
<keyword evidence="3" id="KW-1133">Transmembrane helix</keyword>
<dbReference type="RefSeq" id="XP_055882328.1">
    <property type="nucleotide sequence ID" value="XM_056026353.1"/>
</dbReference>
<feature type="region of interest" description="Disordered" evidence="2">
    <location>
        <begin position="911"/>
        <end position="954"/>
    </location>
</feature>
<evidence type="ECO:0000256" key="2">
    <source>
        <dbReference type="SAM" id="MobiDB-lite"/>
    </source>
</evidence>
<dbReference type="GeneID" id="106078079"/>
<reference evidence="6 7" key="1">
    <citation type="submission" date="2025-04" db="UniProtKB">
        <authorList>
            <consortium name="RefSeq"/>
        </authorList>
    </citation>
    <scope>IDENTIFICATION</scope>
</reference>
<evidence type="ECO:0000256" key="3">
    <source>
        <dbReference type="SAM" id="Phobius"/>
    </source>
</evidence>
<feature type="transmembrane region" description="Helical" evidence="3">
    <location>
        <begin position="819"/>
        <end position="844"/>
    </location>
</feature>
<accession>A0A9W3A4S0</accession>
<evidence type="ECO:0000313" key="5">
    <source>
        <dbReference type="Proteomes" id="UP001165740"/>
    </source>
</evidence>
<organism evidence="5 6">
    <name type="scientific">Biomphalaria glabrata</name>
    <name type="common">Bloodfluke planorb</name>
    <name type="synonym">Freshwater snail</name>
    <dbReference type="NCBI Taxonomy" id="6526"/>
    <lineage>
        <taxon>Eukaryota</taxon>
        <taxon>Metazoa</taxon>
        <taxon>Spiralia</taxon>
        <taxon>Lophotrochozoa</taxon>
        <taxon>Mollusca</taxon>
        <taxon>Gastropoda</taxon>
        <taxon>Heterobranchia</taxon>
        <taxon>Euthyneura</taxon>
        <taxon>Panpulmonata</taxon>
        <taxon>Hygrophila</taxon>
        <taxon>Lymnaeoidea</taxon>
        <taxon>Planorbidae</taxon>
        <taxon>Biomphalaria</taxon>
    </lineage>
</organism>
<feature type="compositionally biased region" description="Polar residues" evidence="2">
    <location>
        <begin position="911"/>
        <end position="933"/>
    </location>
</feature>